<comment type="caution">
    <text evidence="2">The sequence shown here is derived from an EMBL/GenBank/DDBJ whole genome shotgun (WGS) entry which is preliminary data.</text>
</comment>
<organism evidence="2">
    <name type="scientific">Anaerolinea thermolimosa</name>
    <dbReference type="NCBI Taxonomy" id="229919"/>
    <lineage>
        <taxon>Bacteria</taxon>
        <taxon>Bacillati</taxon>
        <taxon>Chloroflexota</taxon>
        <taxon>Anaerolineae</taxon>
        <taxon>Anaerolineales</taxon>
        <taxon>Anaerolineaceae</taxon>
        <taxon>Anaerolinea</taxon>
    </lineage>
</organism>
<dbReference type="EMBL" id="DSYK01000426">
    <property type="protein sequence ID" value="HGS21917.1"/>
    <property type="molecule type" value="Genomic_DNA"/>
</dbReference>
<reference evidence="2" key="1">
    <citation type="journal article" date="2020" name="mSystems">
        <title>Genome- and Community-Level Interaction Insights into Carbon Utilization and Element Cycling Functions of Hydrothermarchaeota in Hydrothermal Sediment.</title>
        <authorList>
            <person name="Zhou Z."/>
            <person name="Liu Y."/>
            <person name="Xu W."/>
            <person name="Pan J."/>
            <person name="Luo Z.H."/>
            <person name="Li M."/>
        </authorList>
    </citation>
    <scope>NUCLEOTIDE SEQUENCE [LARGE SCALE GENOMIC DNA]</scope>
    <source>
        <strain evidence="2">SpSt-573</strain>
    </source>
</reference>
<accession>A0A7C4KJC7</accession>
<evidence type="ECO:0000313" key="2">
    <source>
        <dbReference type="EMBL" id="HGS21917.1"/>
    </source>
</evidence>
<dbReference type="PANTHER" id="PTHR37938:SF1">
    <property type="entry name" value="BLL0215 PROTEIN"/>
    <property type="match status" value="1"/>
</dbReference>
<name>A0A7C4KJC7_9CHLR</name>
<protein>
    <submittedName>
        <fullName evidence="2">PH domain-containing protein</fullName>
    </submittedName>
</protein>
<feature type="domain" description="YdbS-like PH" evidence="1">
    <location>
        <begin position="84"/>
        <end position="155"/>
    </location>
</feature>
<dbReference type="AlphaFoldDB" id="A0A7C4KJC7"/>
<evidence type="ECO:0000259" key="1">
    <source>
        <dbReference type="Pfam" id="PF03703"/>
    </source>
</evidence>
<dbReference type="InterPro" id="IPR005182">
    <property type="entry name" value="YdbS-like_PH"/>
</dbReference>
<sequence>MSIDEIRARIRASLWQAIAQSGVDLSPLGVESQNRLVDTITDKMLLVINDFLDDAGAALPSQVDLEEEEKILWEGRPFLSLVERYVLTSERIKVTTGLLGRTIENYELIRIQDIDVQQNAGERLMGIGDVRIRGADPSNPELVMRNVRDPQAVYEVLRRAWLEARRKYGLIFREEM</sequence>
<gene>
    <name evidence="2" type="ORF">ENT37_08605</name>
</gene>
<proteinExistence type="predicted"/>
<dbReference type="Pfam" id="PF03703">
    <property type="entry name" value="bPH_2"/>
    <property type="match status" value="1"/>
</dbReference>
<dbReference type="PANTHER" id="PTHR37938">
    <property type="entry name" value="BLL0215 PROTEIN"/>
    <property type="match status" value="1"/>
</dbReference>